<dbReference type="EMBL" id="AP025334">
    <property type="protein sequence ID" value="BDD51671.1"/>
    <property type="molecule type" value="Genomic_DNA"/>
</dbReference>
<gene>
    <name evidence="1" type="ORF">PDTA9734_31580</name>
</gene>
<evidence type="ECO:0000313" key="2">
    <source>
        <dbReference type="Proteomes" id="UP001320460"/>
    </source>
</evidence>
<accession>A0ABM7VX45</accession>
<evidence type="ECO:0000313" key="1">
    <source>
        <dbReference type="EMBL" id="BDD51671.1"/>
    </source>
</evidence>
<name>A0ABM7VX45_9ENTR</name>
<keyword evidence="2" id="KW-1185">Reference proteome</keyword>
<reference evidence="1 2" key="1">
    <citation type="submission" date="2021-12" db="EMBL/GenBank/DDBJ databases">
        <title>Complete genome sequence of Phytobacter diazotrophicus TA9734.</title>
        <authorList>
            <person name="Kubota H."/>
            <person name="Nakayama Y."/>
            <person name="Ariyoshi T."/>
        </authorList>
    </citation>
    <scope>NUCLEOTIDE SEQUENCE [LARGE SCALE GENOMIC DNA]</scope>
    <source>
        <strain evidence="1 2">TA9734</strain>
    </source>
</reference>
<protein>
    <submittedName>
        <fullName evidence="1">Uncharacterized protein</fullName>
    </submittedName>
</protein>
<dbReference type="Proteomes" id="UP001320460">
    <property type="component" value="Chromosome"/>
</dbReference>
<proteinExistence type="predicted"/>
<sequence length="208" mass="24307">MSSMISLIHYHGSMVVKYGRFNKKFIAIEGFYNEETRNFIELVQHNGITWSKYELQETALNQYYYLVRSLILEYDPDLMFMLCSPDSEHRRVSLKLIKDGLLDFSLSDLFIEKLINTSINGNDEEKKLSRNIIISRGWLLTRNELVGNIISDFYKKDLDYYLYKDIGELLYVIKNNALLNAHIKLGMRSQDKDIVELANELQMNLVGG</sequence>
<organism evidence="1 2">
    <name type="scientific">Phytobacter diazotrophicus</name>
    <dbReference type="NCBI Taxonomy" id="395631"/>
    <lineage>
        <taxon>Bacteria</taxon>
        <taxon>Pseudomonadati</taxon>
        <taxon>Pseudomonadota</taxon>
        <taxon>Gammaproteobacteria</taxon>
        <taxon>Enterobacterales</taxon>
        <taxon>Enterobacteriaceae</taxon>
        <taxon>Phytobacter</taxon>
    </lineage>
</organism>